<dbReference type="Gramene" id="TraesJAG6B03G03625520.1">
    <property type="protein sequence ID" value="TraesJAG6B03G03625520.1"/>
    <property type="gene ID" value="TraesJAG6B03G03625520"/>
</dbReference>
<dbReference type="SUPFAM" id="SSF52058">
    <property type="entry name" value="L domain-like"/>
    <property type="match status" value="1"/>
</dbReference>
<dbReference type="Gramene" id="TraesCS6B03G1256200.1">
    <property type="protein sequence ID" value="TraesCS6B03G1256200.1.CDS"/>
    <property type="gene ID" value="TraesCS6B03G1256200"/>
</dbReference>
<sequence length="328" mass="37123">MSRSLRRRPAARPSIKALSSYNRWTPLANLAEEEDQLDRLSNLPDGVLLDIVGRLDITDAARTRILARRWKQIPTMLSKILLTVGPFDDVRNRGLTADDVARANATVLGATRSMLESRTTSLCTINLLCVRFFLGDGTLSIGHTVANTMVTEKVGSAELTLFTMKEGKRCTDDDVLAYGKQFKSFLDACPNAFSGLARLQLENLRLAESSGFPEIFSICKRLEFLRLFNCDMGFLSLLQVSHPLLRELEIVRCNFERVDLKWLPKLTMLTFSWWVSEHDPLSLDYVPLLQTLSITHMARLRHKVLKLSEFLSKATISELTLNFLCEKI</sequence>
<dbReference type="InterPro" id="IPR044997">
    <property type="entry name" value="F-box_plant"/>
</dbReference>
<evidence type="ECO:0000259" key="1">
    <source>
        <dbReference type="PROSITE" id="PS50181"/>
    </source>
</evidence>
<keyword evidence="3" id="KW-1185">Reference proteome</keyword>
<feature type="domain" description="F-box" evidence="1">
    <location>
        <begin position="37"/>
        <end position="84"/>
    </location>
</feature>
<evidence type="ECO:0000313" key="3">
    <source>
        <dbReference type="Proteomes" id="UP000019116"/>
    </source>
</evidence>
<dbReference type="AlphaFoldDB" id="A0A3B6PTL6"/>
<dbReference type="Gene3D" id="3.80.10.10">
    <property type="entry name" value="Ribonuclease Inhibitor"/>
    <property type="match status" value="1"/>
</dbReference>
<dbReference type="PROSITE" id="PS50181">
    <property type="entry name" value="FBOX"/>
    <property type="match status" value="1"/>
</dbReference>
<dbReference type="OrthoDB" id="684031at2759"/>
<dbReference type="InterPro" id="IPR001810">
    <property type="entry name" value="F-box_dom"/>
</dbReference>
<protein>
    <recommendedName>
        <fullName evidence="1">F-box domain-containing protein</fullName>
    </recommendedName>
</protein>
<gene>
    <name evidence="2" type="primary">LOC123135188</name>
</gene>
<dbReference type="RefSeq" id="XP_044410207.1">
    <property type="nucleotide sequence ID" value="XM_044554272.1"/>
</dbReference>
<dbReference type="Gramene" id="TraesNOR6B03G03673510.1">
    <property type="protein sequence ID" value="TraesNOR6B03G03673510.1"/>
    <property type="gene ID" value="TraesNOR6B03G03673510"/>
</dbReference>
<dbReference type="PANTHER" id="PTHR32153">
    <property type="entry name" value="OJ000223_09.16 PROTEIN"/>
    <property type="match status" value="1"/>
</dbReference>
<dbReference type="Gramene" id="TraesJUL6B03G03666440.1">
    <property type="protein sequence ID" value="TraesJUL6B03G03666440.1"/>
    <property type="gene ID" value="TraesJUL6B03G03666440"/>
</dbReference>
<evidence type="ECO:0000313" key="2">
    <source>
        <dbReference type="EnsemblPlants" id="TraesCS6B02G452400.1"/>
    </source>
</evidence>
<dbReference type="GeneID" id="123135188"/>
<dbReference type="STRING" id="4565.A0A3B6PTL6"/>
<accession>A0A3B6PTL6</accession>
<proteinExistence type="predicted"/>
<reference evidence="2" key="1">
    <citation type="submission" date="2018-08" db="EMBL/GenBank/DDBJ databases">
        <authorList>
            <person name="Rossello M."/>
        </authorList>
    </citation>
    <scope>NUCLEOTIDE SEQUENCE [LARGE SCALE GENOMIC DNA]</scope>
    <source>
        <strain evidence="2">cv. Chinese Spring</strain>
    </source>
</reference>
<dbReference type="Proteomes" id="UP000019116">
    <property type="component" value="Chromosome 6B"/>
</dbReference>
<dbReference type="InterPro" id="IPR032675">
    <property type="entry name" value="LRR_dom_sf"/>
</dbReference>
<organism evidence="2">
    <name type="scientific">Triticum aestivum</name>
    <name type="common">Wheat</name>
    <dbReference type="NCBI Taxonomy" id="4565"/>
    <lineage>
        <taxon>Eukaryota</taxon>
        <taxon>Viridiplantae</taxon>
        <taxon>Streptophyta</taxon>
        <taxon>Embryophyta</taxon>
        <taxon>Tracheophyta</taxon>
        <taxon>Spermatophyta</taxon>
        <taxon>Magnoliopsida</taxon>
        <taxon>Liliopsida</taxon>
        <taxon>Poales</taxon>
        <taxon>Poaceae</taxon>
        <taxon>BOP clade</taxon>
        <taxon>Pooideae</taxon>
        <taxon>Triticodae</taxon>
        <taxon>Triticeae</taxon>
        <taxon>Triticinae</taxon>
        <taxon>Triticum</taxon>
    </lineage>
</organism>
<dbReference type="EnsemblPlants" id="TraesCS6B02G452400.1">
    <property type="protein sequence ID" value="TraesCS6B02G452400.1"/>
    <property type="gene ID" value="TraesCS6B02G452400"/>
</dbReference>
<dbReference type="SUPFAM" id="SSF81383">
    <property type="entry name" value="F-box domain"/>
    <property type="match status" value="1"/>
</dbReference>
<dbReference type="Gramene" id="TraesCS6B02G452400.1">
    <property type="protein sequence ID" value="TraesCS6B02G452400.1"/>
    <property type="gene ID" value="TraesCS6B02G452400"/>
</dbReference>
<dbReference type="Pfam" id="PF00646">
    <property type="entry name" value="F-box"/>
    <property type="match status" value="1"/>
</dbReference>
<dbReference type="Gramene" id="TraesMAC6B03G03633980.1">
    <property type="protein sequence ID" value="TraesMAC6B03G03633980.1"/>
    <property type="gene ID" value="TraesMAC6B03G03633980"/>
</dbReference>
<name>A0A3B6PTL6_WHEAT</name>
<reference evidence="2" key="2">
    <citation type="submission" date="2018-10" db="UniProtKB">
        <authorList>
            <consortium name="EnsemblPlants"/>
        </authorList>
    </citation>
    <scope>IDENTIFICATION</scope>
</reference>
<dbReference type="InterPro" id="IPR036047">
    <property type="entry name" value="F-box-like_dom_sf"/>
</dbReference>
<dbReference type="Gramene" id="TraesLDM6B03G03635020.1">
    <property type="protein sequence ID" value="TraesLDM6B03G03635020.1"/>
    <property type="gene ID" value="TraesLDM6B03G03635020"/>
</dbReference>